<dbReference type="AlphaFoldDB" id="A0A9P7A622"/>
<dbReference type="Pfam" id="PF03009">
    <property type="entry name" value="GDPD"/>
    <property type="match status" value="1"/>
</dbReference>
<evidence type="ECO:0000313" key="3">
    <source>
        <dbReference type="Proteomes" id="UP000714275"/>
    </source>
</evidence>
<reference evidence="2" key="1">
    <citation type="journal article" date="2020" name="New Phytol.">
        <title>Comparative genomics reveals dynamic genome evolution in host specialist ectomycorrhizal fungi.</title>
        <authorList>
            <person name="Lofgren L.A."/>
            <person name="Nguyen N.H."/>
            <person name="Vilgalys R."/>
            <person name="Ruytinx J."/>
            <person name="Liao H.L."/>
            <person name="Branco S."/>
            <person name="Kuo A."/>
            <person name="LaButti K."/>
            <person name="Lipzen A."/>
            <person name="Andreopoulos W."/>
            <person name="Pangilinan J."/>
            <person name="Riley R."/>
            <person name="Hundley H."/>
            <person name="Na H."/>
            <person name="Barry K."/>
            <person name="Grigoriev I.V."/>
            <person name="Stajich J.E."/>
            <person name="Kennedy P.G."/>
        </authorList>
    </citation>
    <scope>NUCLEOTIDE SEQUENCE</scope>
    <source>
        <strain evidence="2">DOB743</strain>
    </source>
</reference>
<protein>
    <submittedName>
        <fullName evidence="2">PLC-like phosphodiesterase</fullName>
    </submittedName>
</protein>
<accession>A0A9P7A622</accession>
<dbReference type="PANTHER" id="PTHR43805">
    <property type="entry name" value="GLYCEROPHOSPHORYL DIESTER PHOSPHODIESTERASE"/>
    <property type="match status" value="1"/>
</dbReference>
<dbReference type="GO" id="GO:0006629">
    <property type="term" value="P:lipid metabolic process"/>
    <property type="evidence" value="ECO:0007669"/>
    <property type="project" value="InterPro"/>
</dbReference>
<sequence length="310" mass="35084">MTATKVLPECWGHRGASAAFPENTLASFEAAINDGADGIESVSVTCIPDVHVSLDGVVVMFHDPGLIRERNWYGKDGMEHLLTVKQPQQCIPTFAQTIALLMKPENQHVKFNVDVKVQNDPDRLFSLMHDIISTQPDWQTKLAPRILLGLWHPRFVAFAKAILPYCRRSHIGVSLSIARKYFWDSVEVFSMAFASLTTSDGQKFRNQCKAAGKKIMVWTVNEPEHMMEAVRWGIDVILTDVTKKWLMLRDALQVDYNSILSQHSRWFLWTTWKFYLPPSWANRAARMYLEGAAGSFDNFAPPDASVTVVA</sequence>
<dbReference type="Proteomes" id="UP000714275">
    <property type="component" value="Unassembled WGS sequence"/>
</dbReference>
<gene>
    <name evidence="2" type="ORF">EV702DRAFT_1176288</name>
</gene>
<dbReference type="GO" id="GO:0008081">
    <property type="term" value="F:phosphoric diester hydrolase activity"/>
    <property type="evidence" value="ECO:0007669"/>
    <property type="project" value="InterPro"/>
</dbReference>
<evidence type="ECO:0000259" key="1">
    <source>
        <dbReference type="PROSITE" id="PS51704"/>
    </source>
</evidence>
<comment type="caution">
    <text evidence="2">The sequence shown here is derived from an EMBL/GenBank/DDBJ whole genome shotgun (WGS) entry which is preliminary data.</text>
</comment>
<dbReference type="InterPro" id="IPR030395">
    <property type="entry name" value="GP_PDE_dom"/>
</dbReference>
<dbReference type="EMBL" id="JABBWD010000002">
    <property type="protein sequence ID" value="KAG1783022.1"/>
    <property type="molecule type" value="Genomic_DNA"/>
</dbReference>
<dbReference type="OrthoDB" id="1058301at2759"/>
<evidence type="ECO:0000313" key="2">
    <source>
        <dbReference type="EMBL" id="KAG1783022.1"/>
    </source>
</evidence>
<feature type="domain" description="GP-PDE" evidence="1">
    <location>
        <begin position="8"/>
        <end position="249"/>
    </location>
</feature>
<name>A0A9P7A622_9AGAM</name>
<dbReference type="PROSITE" id="PS51704">
    <property type="entry name" value="GP_PDE"/>
    <property type="match status" value="1"/>
</dbReference>
<organism evidence="2 3">
    <name type="scientific">Suillus placidus</name>
    <dbReference type="NCBI Taxonomy" id="48579"/>
    <lineage>
        <taxon>Eukaryota</taxon>
        <taxon>Fungi</taxon>
        <taxon>Dikarya</taxon>
        <taxon>Basidiomycota</taxon>
        <taxon>Agaricomycotina</taxon>
        <taxon>Agaricomycetes</taxon>
        <taxon>Agaricomycetidae</taxon>
        <taxon>Boletales</taxon>
        <taxon>Suillineae</taxon>
        <taxon>Suillaceae</taxon>
        <taxon>Suillus</taxon>
    </lineage>
</organism>
<keyword evidence="3" id="KW-1185">Reference proteome</keyword>
<proteinExistence type="predicted"/>
<dbReference type="PANTHER" id="PTHR43805:SF1">
    <property type="entry name" value="GP-PDE DOMAIN-CONTAINING PROTEIN"/>
    <property type="match status" value="1"/>
</dbReference>
<dbReference type="Gene3D" id="3.20.20.190">
    <property type="entry name" value="Phosphatidylinositol (PI) phosphodiesterase"/>
    <property type="match status" value="1"/>
</dbReference>
<dbReference type="InterPro" id="IPR017946">
    <property type="entry name" value="PLC-like_Pdiesterase_TIM-brl"/>
</dbReference>
<dbReference type="SUPFAM" id="SSF51695">
    <property type="entry name" value="PLC-like phosphodiesterases"/>
    <property type="match status" value="1"/>
</dbReference>